<protein>
    <submittedName>
        <fullName evidence="1">Uncharacterized protein</fullName>
    </submittedName>
</protein>
<gene>
    <name evidence="1" type="ORF">KsCSTR_26170</name>
</gene>
<reference evidence="1 2" key="1">
    <citation type="submission" date="2020-02" db="EMBL/GenBank/DDBJ databases">
        <title>Newly sequenced genome of strain CSTR1 showed variability in Candidatus Kuenenia stuttgartiensis genomes.</title>
        <authorList>
            <person name="Ding C."/>
            <person name="Adrian L."/>
        </authorList>
    </citation>
    <scope>NUCLEOTIDE SEQUENCE [LARGE SCALE GENOMIC DNA]</scope>
    <source>
        <strain evidence="1 2">CSTR1</strain>
    </source>
</reference>
<dbReference type="Proteomes" id="UP000501926">
    <property type="component" value="Chromosome"/>
</dbReference>
<evidence type="ECO:0000313" key="1">
    <source>
        <dbReference type="EMBL" id="QII11996.1"/>
    </source>
</evidence>
<accession>A0A6G7GR15</accession>
<dbReference type="EMBL" id="CP049055">
    <property type="protein sequence ID" value="QII11996.1"/>
    <property type="molecule type" value="Genomic_DNA"/>
</dbReference>
<dbReference type="AlphaFoldDB" id="A0A6G7GR15"/>
<organism evidence="1 2">
    <name type="scientific">Kuenenia stuttgartiensis</name>
    <dbReference type="NCBI Taxonomy" id="174633"/>
    <lineage>
        <taxon>Bacteria</taxon>
        <taxon>Pseudomonadati</taxon>
        <taxon>Planctomycetota</taxon>
        <taxon>Candidatus Brocadiia</taxon>
        <taxon>Candidatus Brocadiales</taxon>
        <taxon>Candidatus Brocadiaceae</taxon>
        <taxon>Candidatus Kuenenia</taxon>
    </lineage>
</organism>
<sequence>MNALCSLHEFIHIQVKYPPTAFFFTKNREGTLLKGTANLYFIKDRLINHDLVYLNHLS</sequence>
<name>A0A6G7GR15_KUEST</name>
<evidence type="ECO:0000313" key="2">
    <source>
        <dbReference type="Proteomes" id="UP000501926"/>
    </source>
</evidence>
<proteinExistence type="predicted"/>